<feature type="compositionally biased region" description="Basic and acidic residues" evidence="2">
    <location>
        <begin position="86"/>
        <end position="98"/>
    </location>
</feature>
<dbReference type="EMBL" id="CASHTH010001177">
    <property type="protein sequence ID" value="CAI8012344.1"/>
    <property type="molecule type" value="Genomic_DNA"/>
</dbReference>
<keyword evidence="5" id="KW-1185">Reference proteome</keyword>
<name>A0AA35RIX9_GEOBA</name>
<evidence type="ECO:0000259" key="3">
    <source>
        <dbReference type="Pfam" id="PF02114"/>
    </source>
</evidence>
<dbReference type="Proteomes" id="UP001174909">
    <property type="component" value="Unassembled WGS sequence"/>
</dbReference>
<dbReference type="Pfam" id="PF02114">
    <property type="entry name" value="Phosducin"/>
    <property type="match status" value="1"/>
</dbReference>
<feature type="region of interest" description="Disordered" evidence="2">
    <location>
        <begin position="1"/>
        <end position="103"/>
    </location>
</feature>
<feature type="compositionally biased region" description="Basic and acidic residues" evidence="2">
    <location>
        <begin position="60"/>
        <end position="78"/>
    </location>
</feature>
<evidence type="ECO:0000313" key="4">
    <source>
        <dbReference type="EMBL" id="CAI8012344.1"/>
    </source>
</evidence>
<dbReference type="InterPro" id="IPR051499">
    <property type="entry name" value="Phosducin-like_reg"/>
</dbReference>
<feature type="domain" description="Phosducin" evidence="3">
    <location>
        <begin position="45"/>
        <end position="231"/>
    </location>
</feature>
<protein>
    <submittedName>
        <fullName evidence="4">Phosducin-like protein</fullName>
    </submittedName>
</protein>
<proteinExistence type="inferred from homology"/>
<accession>A0AA35RIX9</accession>
<evidence type="ECO:0000313" key="5">
    <source>
        <dbReference type="Proteomes" id="UP001174909"/>
    </source>
</evidence>
<dbReference type="AlphaFoldDB" id="A0AA35RIX9"/>
<dbReference type="PANTHER" id="PTHR46052">
    <property type="entry name" value="PHOSDUCIN-LIKE PROTEIN"/>
    <property type="match status" value="1"/>
</dbReference>
<evidence type="ECO:0000256" key="1">
    <source>
        <dbReference type="ARBA" id="ARBA00009686"/>
    </source>
</evidence>
<gene>
    <name evidence="4" type="ORF">GBAR_LOCUS7919</name>
</gene>
<comment type="similarity">
    <text evidence="1">Belongs to the phosducin family.</text>
</comment>
<dbReference type="SUPFAM" id="SSF52833">
    <property type="entry name" value="Thioredoxin-like"/>
    <property type="match status" value="1"/>
</dbReference>
<feature type="non-terminal residue" evidence="4">
    <location>
        <position position="249"/>
    </location>
</feature>
<reference evidence="4" key="1">
    <citation type="submission" date="2023-03" db="EMBL/GenBank/DDBJ databases">
        <authorList>
            <person name="Steffen K."/>
            <person name="Cardenas P."/>
        </authorList>
    </citation>
    <scope>NUCLEOTIDE SEQUENCE</scope>
</reference>
<comment type="caution">
    <text evidence="4">The sequence shown here is derived from an EMBL/GenBank/DDBJ whole genome shotgun (WGS) entry which is preliminary data.</text>
</comment>
<dbReference type="Gene3D" id="1.10.168.10">
    <property type="entry name" value="Phosducin, domain 2"/>
    <property type="match status" value="1"/>
</dbReference>
<organism evidence="4 5">
    <name type="scientific">Geodia barretti</name>
    <name type="common">Barrett's horny sponge</name>
    <dbReference type="NCBI Taxonomy" id="519541"/>
    <lineage>
        <taxon>Eukaryota</taxon>
        <taxon>Metazoa</taxon>
        <taxon>Porifera</taxon>
        <taxon>Demospongiae</taxon>
        <taxon>Heteroscleromorpha</taxon>
        <taxon>Tetractinellida</taxon>
        <taxon>Astrophorina</taxon>
        <taxon>Geodiidae</taxon>
        <taxon>Geodia</taxon>
    </lineage>
</organism>
<dbReference type="PANTHER" id="PTHR46052:SF1">
    <property type="entry name" value="PHOSDUCIN-LIKE PROTEIN"/>
    <property type="match status" value="1"/>
</dbReference>
<dbReference type="InterPro" id="IPR024253">
    <property type="entry name" value="Phosducin_thioredoxin-like_dom"/>
</dbReference>
<dbReference type="InterPro" id="IPR036249">
    <property type="entry name" value="Thioredoxin-like_sf"/>
</dbReference>
<dbReference type="InterPro" id="IPR023196">
    <property type="entry name" value="Phosducin_N_dom_sf"/>
</dbReference>
<evidence type="ECO:0000256" key="2">
    <source>
        <dbReference type="SAM" id="MobiDB-lite"/>
    </source>
</evidence>
<feature type="compositionally biased region" description="Acidic residues" evidence="2">
    <location>
        <begin position="17"/>
        <end position="29"/>
    </location>
</feature>
<dbReference type="Gene3D" id="3.40.30.10">
    <property type="entry name" value="Glutaredoxin"/>
    <property type="match status" value="1"/>
</dbReference>
<sequence length="249" mass="28333">MATGTAQLLAPSRHEEENDVSSSEEDVDGDLPPPVPKPVKDGLPQTGPKGVLTDFYRTQQDSRRKAVLEEKRRRELIQKHSATVKSKPEEDREKRETEAANTTDSRAILNLAKALEEGALDQDPFVQQYRARRMEEMKAQAKLGNSQRMMFGNLIEIRGSKIDNVVETAPPQTFIVIHIYDEMIGECQLLNKCLTRLAKQYTTVKFCRVQSHQLNSHLSSEFVSQELHNLLSILCWTHTTSIYTIREIT</sequence>